<evidence type="ECO:0000256" key="1">
    <source>
        <dbReference type="SAM" id="MobiDB-lite"/>
    </source>
</evidence>
<comment type="caution">
    <text evidence="2">The sequence shown here is derived from an EMBL/GenBank/DDBJ whole genome shotgun (WGS) entry which is preliminary data.</text>
</comment>
<reference evidence="2" key="1">
    <citation type="submission" date="2022-11" db="EMBL/GenBank/DDBJ databases">
        <title>Chromosome-level genome of Pogonophryne albipinna.</title>
        <authorList>
            <person name="Jo E."/>
        </authorList>
    </citation>
    <scope>NUCLEOTIDE SEQUENCE</scope>
    <source>
        <strain evidence="2">SGF0006</strain>
        <tissue evidence="2">Muscle</tissue>
    </source>
</reference>
<protein>
    <submittedName>
        <fullName evidence="2">Uncharacterized protein</fullName>
    </submittedName>
</protein>
<feature type="non-terminal residue" evidence="2">
    <location>
        <position position="154"/>
    </location>
</feature>
<sequence>DNRGRLTNGSTASLPISASRAACPGGSLLATSSWVGYNSSLDGDRALSQSPSTGLPLACSVLGKRFPEPLKPSSLIAQSRARRQTQTKEDLEEQNGHKTQAHVPNKDSKVCLPIPCPPSSLGVPLMKRLSSRAARRCVKDMGCLTPGSGGNEEE</sequence>
<keyword evidence="3" id="KW-1185">Reference proteome</keyword>
<dbReference type="EMBL" id="JAPTMU010000019">
    <property type="protein sequence ID" value="KAJ4927041.1"/>
    <property type="molecule type" value="Genomic_DNA"/>
</dbReference>
<name>A0AAD6FA24_9TELE</name>
<dbReference type="AlphaFoldDB" id="A0AAD6FA24"/>
<gene>
    <name evidence="2" type="ORF">JOQ06_014781</name>
</gene>
<organism evidence="2 3">
    <name type="scientific">Pogonophryne albipinna</name>
    <dbReference type="NCBI Taxonomy" id="1090488"/>
    <lineage>
        <taxon>Eukaryota</taxon>
        <taxon>Metazoa</taxon>
        <taxon>Chordata</taxon>
        <taxon>Craniata</taxon>
        <taxon>Vertebrata</taxon>
        <taxon>Euteleostomi</taxon>
        <taxon>Actinopterygii</taxon>
        <taxon>Neopterygii</taxon>
        <taxon>Teleostei</taxon>
        <taxon>Neoteleostei</taxon>
        <taxon>Acanthomorphata</taxon>
        <taxon>Eupercaria</taxon>
        <taxon>Perciformes</taxon>
        <taxon>Notothenioidei</taxon>
        <taxon>Pogonophryne</taxon>
    </lineage>
</organism>
<feature type="region of interest" description="Disordered" evidence="1">
    <location>
        <begin position="70"/>
        <end position="109"/>
    </location>
</feature>
<evidence type="ECO:0000313" key="2">
    <source>
        <dbReference type="EMBL" id="KAJ4927041.1"/>
    </source>
</evidence>
<dbReference type="Proteomes" id="UP001219934">
    <property type="component" value="Unassembled WGS sequence"/>
</dbReference>
<feature type="non-terminal residue" evidence="2">
    <location>
        <position position="1"/>
    </location>
</feature>
<proteinExistence type="predicted"/>
<evidence type="ECO:0000313" key="3">
    <source>
        <dbReference type="Proteomes" id="UP001219934"/>
    </source>
</evidence>
<accession>A0AAD6FA24</accession>